<dbReference type="SUPFAM" id="SSF55961">
    <property type="entry name" value="Bet v1-like"/>
    <property type="match status" value="1"/>
</dbReference>
<name>A0A2G5F2G7_AQUCA</name>
<proteinExistence type="inferred from homology"/>
<comment type="similarity">
    <text evidence="1">Belongs to the BetVI family.</text>
</comment>
<dbReference type="FunCoup" id="A0A2G5F2G7">
    <property type="interactions" value="612"/>
</dbReference>
<dbReference type="STRING" id="218851.A0A2G5F2G7"/>
<dbReference type="InterPro" id="IPR000916">
    <property type="entry name" value="Bet_v_I/MLP"/>
</dbReference>
<sequence length="180" mass="19815">MEKVECEIEVKSPADKFWEGLKDSTTIFPKIFSHRFKSIEIVEGDGTSAGTVRLLTYVEGTPFITFAKEKVELVDDENKILGYSVIDGELTTLFKTLKVSLQVVPKGEGEVEVQVQVEGKDEGEGKGEGEVEGKGEGSLVKWCMAFERANEDVTIDPHHLKENATKAFTGLDAYLVAITV</sequence>
<dbReference type="AlphaFoldDB" id="A0A2G5F2G7"/>
<organism evidence="3 4">
    <name type="scientific">Aquilegia coerulea</name>
    <name type="common">Rocky mountain columbine</name>
    <dbReference type="NCBI Taxonomy" id="218851"/>
    <lineage>
        <taxon>Eukaryota</taxon>
        <taxon>Viridiplantae</taxon>
        <taxon>Streptophyta</taxon>
        <taxon>Embryophyta</taxon>
        <taxon>Tracheophyta</taxon>
        <taxon>Spermatophyta</taxon>
        <taxon>Magnoliopsida</taxon>
        <taxon>Ranunculales</taxon>
        <taxon>Ranunculaceae</taxon>
        <taxon>Thalictroideae</taxon>
        <taxon>Aquilegia</taxon>
    </lineage>
</organism>
<dbReference type="InterPro" id="IPR051761">
    <property type="entry name" value="MLP-like_ligand-binding"/>
</dbReference>
<evidence type="ECO:0000313" key="4">
    <source>
        <dbReference type="Proteomes" id="UP000230069"/>
    </source>
</evidence>
<evidence type="ECO:0000313" key="3">
    <source>
        <dbReference type="EMBL" id="PIA62156.1"/>
    </source>
</evidence>
<dbReference type="Gene3D" id="3.30.530.20">
    <property type="match status" value="2"/>
</dbReference>
<evidence type="ECO:0000256" key="1">
    <source>
        <dbReference type="ARBA" id="ARBA00009744"/>
    </source>
</evidence>
<feature type="domain" description="Bet v I/Major latex protein" evidence="2">
    <location>
        <begin position="1"/>
        <end position="178"/>
    </location>
</feature>
<dbReference type="SMART" id="SM01037">
    <property type="entry name" value="Bet_v_1"/>
    <property type="match status" value="1"/>
</dbReference>
<dbReference type="EMBL" id="KZ305019">
    <property type="protein sequence ID" value="PIA62156.1"/>
    <property type="molecule type" value="Genomic_DNA"/>
</dbReference>
<dbReference type="InterPro" id="IPR023393">
    <property type="entry name" value="START-like_dom_sf"/>
</dbReference>
<dbReference type="OrthoDB" id="1567931at2759"/>
<keyword evidence="4" id="KW-1185">Reference proteome</keyword>
<dbReference type="FunFam" id="3.30.530.20:FF:000007">
    <property type="entry name" value="Major pollen allergen Bet v 1-A"/>
    <property type="match status" value="1"/>
</dbReference>
<gene>
    <name evidence="3" type="ORF">AQUCO_00200275v1</name>
</gene>
<reference evidence="3 4" key="1">
    <citation type="submission" date="2017-09" db="EMBL/GenBank/DDBJ databases">
        <title>WGS assembly of Aquilegia coerulea Goldsmith.</title>
        <authorList>
            <person name="Hodges S."/>
            <person name="Kramer E."/>
            <person name="Nordborg M."/>
            <person name="Tomkins J."/>
            <person name="Borevitz J."/>
            <person name="Derieg N."/>
            <person name="Yan J."/>
            <person name="Mihaltcheva S."/>
            <person name="Hayes R.D."/>
            <person name="Rokhsar D."/>
        </authorList>
    </citation>
    <scope>NUCLEOTIDE SEQUENCE [LARGE SCALE GENOMIC DNA]</scope>
    <source>
        <strain evidence="4">cv. Goldsmith</strain>
    </source>
</reference>
<dbReference type="InParanoid" id="A0A2G5F2G7"/>
<evidence type="ECO:0000259" key="2">
    <source>
        <dbReference type="SMART" id="SM01037"/>
    </source>
</evidence>
<dbReference type="GO" id="GO:0006952">
    <property type="term" value="P:defense response"/>
    <property type="evidence" value="ECO:0007669"/>
    <property type="project" value="InterPro"/>
</dbReference>
<dbReference type="CDD" id="cd07816">
    <property type="entry name" value="Bet_v1-like"/>
    <property type="match status" value="1"/>
</dbReference>
<dbReference type="PANTHER" id="PTHR31907">
    <property type="entry name" value="MLP-LIKE PROTEIN 423"/>
    <property type="match status" value="1"/>
</dbReference>
<dbReference type="Proteomes" id="UP000230069">
    <property type="component" value="Unassembled WGS sequence"/>
</dbReference>
<protein>
    <recommendedName>
        <fullName evidence="2">Bet v I/Major latex protein domain-containing protein</fullName>
    </recommendedName>
</protein>
<dbReference type="Pfam" id="PF00407">
    <property type="entry name" value="Bet_v_1"/>
    <property type="match status" value="1"/>
</dbReference>
<accession>A0A2G5F2G7</accession>